<evidence type="ECO:0000313" key="1">
    <source>
        <dbReference type="EMBL" id="MDG2945056.1"/>
    </source>
</evidence>
<dbReference type="RefSeq" id="WP_202937019.1">
    <property type="nucleotide sequence ID" value="NZ_JARQTO010000002.1"/>
</dbReference>
<keyword evidence="2" id="KW-1185">Reference proteome</keyword>
<dbReference type="EMBL" id="JARQTX010000001">
    <property type="protein sequence ID" value="MDG2945056.1"/>
    <property type="molecule type" value="Genomic_DNA"/>
</dbReference>
<proteinExistence type="predicted"/>
<gene>
    <name evidence="1" type="ORF">P7M32_01195</name>
</gene>
<accession>A0ABT6ENH7</accession>
<name>A0ABT6ENH7_9PAST</name>
<sequence>MKKIKPEQGGNVAKVARMELESKTGKKVVSDLSAKKMIAGSKKKLK</sequence>
<organism evidence="1 2">
    <name type="scientific">Exercitatus varius</name>
    <dbReference type="NCBI Taxonomy" id="67857"/>
    <lineage>
        <taxon>Bacteria</taxon>
        <taxon>Pseudomonadati</taxon>
        <taxon>Pseudomonadota</taxon>
        <taxon>Gammaproteobacteria</taxon>
        <taxon>Pasteurellales</taxon>
        <taxon>Pasteurellaceae</taxon>
        <taxon>Exercitatus</taxon>
    </lineage>
</organism>
<dbReference type="GeneID" id="93226331"/>
<dbReference type="Proteomes" id="UP001216057">
    <property type="component" value="Unassembled WGS sequence"/>
</dbReference>
<comment type="caution">
    <text evidence="1">The sequence shown here is derived from an EMBL/GenBank/DDBJ whole genome shotgun (WGS) entry which is preliminary data.</text>
</comment>
<protein>
    <submittedName>
        <fullName evidence="1">Uncharacterized protein</fullName>
    </submittedName>
</protein>
<evidence type="ECO:0000313" key="2">
    <source>
        <dbReference type="Proteomes" id="UP001216057"/>
    </source>
</evidence>
<reference evidence="1 2" key="1">
    <citation type="submission" date="2023-03" db="EMBL/GenBank/DDBJ databases">
        <title>Classification of Bisgaard taxon 6 and taxon 10 as Exercitatus varius gen. nov., spec. nov.</title>
        <authorList>
            <person name="Christensen H."/>
        </authorList>
    </citation>
    <scope>NUCLEOTIDE SEQUENCE [LARGE SCALE GENOMIC DNA]</scope>
    <source>
        <strain evidence="1 2">23350_01</strain>
    </source>
</reference>